<keyword evidence="2 6" id="KW-0813">Transport</keyword>
<dbReference type="RefSeq" id="WP_089407809.1">
    <property type="nucleotide sequence ID" value="NZ_FZOU01000002.1"/>
</dbReference>
<dbReference type="Proteomes" id="UP000198356">
    <property type="component" value="Unassembled WGS sequence"/>
</dbReference>
<feature type="transmembrane region" description="Helical" evidence="6">
    <location>
        <begin position="179"/>
        <end position="201"/>
    </location>
</feature>
<accession>A0A239HAK2</accession>
<evidence type="ECO:0000256" key="1">
    <source>
        <dbReference type="ARBA" id="ARBA00004651"/>
    </source>
</evidence>
<reference evidence="8 9" key="1">
    <citation type="submission" date="2017-06" db="EMBL/GenBank/DDBJ databases">
        <authorList>
            <person name="Kim H.J."/>
            <person name="Triplett B.A."/>
        </authorList>
    </citation>
    <scope>NUCLEOTIDE SEQUENCE [LARGE SCALE GENOMIC DNA]</scope>
    <source>
        <strain evidence="8 9">DSM 18704</strain>
    </source>
</reference>
<feature type="transmembrane region" description="Helical" evidence="6">
    <location>
        <begin position="79"/>
        <end position="97"/>
    </location>
</feature>
<dbReference type="InterPro" id="IPR035906">
    <property type="entry name" value="MetI-like_sf"/>
</dbReference>
<dbReference type="GO" id="GO:0055085">
    <property type="term" value="P:transmembrane transport"/>
    <property type="evidence" value="ECO:0007669"/>
    <property type="project" value="InterPro"/>
</dbReference>
<evidence type="ECO:0000256" key="3">
    <source>
        <dbReference type="ARBA" id="ARBA00022692"/>
    </source>
</evidence>
<dbReference type="GO" id="GO:0031460">
    <property type="term" value="P:glycine betaine transport"/>
    <property type="evidence" value="ECO:0007669"/>
    <property type="project" value="TreeGrafter"/>
</dbReference>
<evidence type="ECO:0000256" key="5">
    <source>
        <dbReference type="ARBA" id="ARBA00023136"/>
    </source>
</evidence>
<evidence type="ECO:0000256" key="2">
    <source>
        <dbReference type="ARBA" id="ARBA00022448"/>
    </source>
</evidence>
<dbReference type="FunFam" id="1.10.3720.10:FF:000001">
    <property type="entry name" value="Glycine betaine ABC transporter, permease"/>
    <property type="match status" value="1"/>
</dbReference>
<dbReference type="InterPro" id="IPR000515">
    <property type="entry name" value="MetI-like"/>
</dbReference>
<dbReference type="OrthoDB" id="9801163at2"/>
<feature type="transmembrane region" description="Helical" evidence="6">
    <location>
        <begin position="133"/>
        <end position="159"/>
    </location>
</feature>
<sequence length="209" mass="21722">MGVFLHQHGAEIARLSFEHLWLTGFAMLLAIAIGLPAGVLLTRYEWAARPAIAFANVVQVIPSLALFGLLLPVPFLGENAARLAILALTGYALLPILRNTYAGVRSVDPALIDVARAMGMTGWQRLTKVELPLASSVILAGLRTATVTCVGVATIAAAIGAGGLGELIFRGVASVDNGLVLAGAIPAALLALVADALLGFIEKRVAVRR</sequence>
<evidence type="ECO:0000313" key="8">
    <source>
        <dbReference type="EMBL" id="SNS78302.1"/>
    </source>
</evidence>
<protein>
    <submittedName>
        <fullName evidence="8">Osmoprotectant transport system permease protein</fullName>
    </submittedName>
</protein>
<keyword evidence="9" id="KW-1185">Reference proteome</keyword>
<proteinExistence type="inferred from homology"/>
<keyword evidence="4 6" id="KW-1133">Transmembrane helix</keyword>
<keyword evidence="3 6" id="KW-0812">Transmembrane</keyword>
<evidence type="ECO:0000259" key="7">
    <source>
        <dbReference type="PROSITE" id="PS50928"/>
    </source>
</evidence>
<feature type="domain" description="ABC transmembrane type-1" evidence="7">
    <location>
        <begin position="16"/>
        <end position="198"/>
    </location>
</feature>
<dbReference type="Pfam" id="PF00528">
    <property type="entry name" value="BPD_transp_1"/>
    <property type="match status" value="1"/>
</dbReference>
<dbReference type="PANTHER" id="PTHR30177:SF4">
    <property type="entry name" value="OSMOPROTECTANT IMPORT PERMEASE PROTEIN OSMW"/>
    <property type="match status" value="1"/>
</dbReference>
<evidence type="ECO:0000256" key="4">
    <source>
        <dbReference type="ARBA" id="ARBA00022989"/>
    </source>
</evidence>
<feature type="transmembrane region" description="Helical" evidence="6">
    <location>
        <begin position="53"/>
        <end position="73"/>
    </location>
</feature>
<organism evidence="8 9">
    <name type="scientific">Granulicella rosea</name>
    <dbReference type="NCBI Taxonomy" id="474952"/>
    <lineage>
        <taxon>Bacteria</taxon>
        <taxon>Pseudomonadati</taxon>
        <taxon>Acidobacteriota</taxon>
        <taxon>Terriglobia</taxon>
        <taxon>Terriglobales</taxon>
        <taxon>Acidobacteriaceae</taxon>
        <taxon>Granulicella</taxon>
    </lineage>
</organism>
<keyword evidence="5 6" id="KW-0472">Membrane</keyword>
<dbReference type="AlphaFoldDB" id="A0A239HAK2"/>
<dbReference type="SUPFAM" id="SSF161098">
    <property type="entry name" value="MetI-like"/>
    <property type="match status" value="1"/>
</dbReference>
<feature type="transmembrane region" description="Helical" evidence="6">
    <location>
        <begin position="20"/>
        <end position="41"/>
    </location>
</feature>
<evidence type="ECO:0000313" key="9">
    <source>
        <dbReference type="Proteomes" id="UP000198356"/>
    </source>
</evidence>
<dbReference type="EMBL" id="FZOU01000002">
    <property type="protein sequence ID" value="SNS78302.1"/>
    <property type="molecule type" value="Genomic_DNA"/>
</dbReference>
<dbReference type="Gene3D" id="1.10.3720.10">
    <property type="entry name" value="MetI-like"/>
    <property type="match status" value="1"/>
</dbReference>
<evidence type="ECO:0000256" key="6">
    <source>
        <dbReference type="RuleBase" id="RU363032"/>
    </source>
</evidence>
<dbReference type="GO" id="GO:0005886">
    <property type="term" value="C:plasma membrane"/>
    <property type="evidence" value="ECO:0007669"/>
    <property type="project" value="UniProtKB-SubCell"/>
</dbReference>
<dbReference type="PANTHER" id="PTHR30177">
    <property type="entry name" value="GLYCINE BETAINE/L-PROLINE TRANSPORT SYSTEM PERMEASE PROTEIN PROW"/>
    <property type="match status" value="1"/>
</dbReference>
<dbReference type="PROSITE" id="PS50928">
    <property type="entry name" value="ABC_TM1"/>
    <property type="match status" value="1"/>
</dbReference>
<comment type="similarity">
    <text evidence="6">Belongs to the binding-protein-dependent transport system permease family.</text>
</comment>
<dbReference type="CDD" id="cd06261">
    <property type="entry name" value="TM_PBP2"/>
    <property type="match status" value="1"/>
</dbReference>
<comment type="subcellular location">
    <subcellularLocation>
        <location evidence="1 6">Cell membrane</location>
        <topology evidence="1 6">Multi-pass membrane protein</topology>
    </subcellularLocation>
</comment>
<dbReference type="InterPro" id="IPR051204">
    <property type="entry name" value="ABC_transp_perm/SBD"/>
</dbReference>
<name>A0A239HAK2_9BACT</name>
<gene>
    <name evidence="8" type="ORF">SAMN05421770_102310</name>
</gene>